<dbReference type="AlphaFoldDB" id="A0A401SZ71"/>
<comment type="caution">
    <text evidence="2">The sequence shown here is derived from an EMBL/GenBank/DDBJ whole genome shotgun (WGS) entry which is preliminary data.</text>
</comment>
<protein>
    <submittedName>
        <fullName evidence="2">Uncharacterized protein</fullName>
    </submittedName>
</protein>
<reference evidence="2 3" key="1">
    <citation type="journal article" date="2018" name="Nat. Ecol. Evol.">
        <title>Shark genomes provide insights into elasmobranch evolution and the origin of vertebrates.</title>
        <authorList>
            <person name="Hara Y"/>
            <person name="Yamaguchi K"/>
            <person name="Onimaru K"/>
            <person name="Kadota M"/>
            <person name="Koyanagi M"/>
            <person name="Keeley SD"/>
            <person name="Tatsumi K"/>
            <person name="Tanaka K"/>
            <person name="Motone F"/>
            <person name="Kageyama Y"/>
            <person name="Nozu R"/>
            <person name="Adachi N"/>
            <person name="Nishimura O"/>
            <person name="Nakagawa R"/>
            <person name="Tanegashima C"/>
            <person name="Kiyatake I"/>
            <person name="Matsumoto R"/>
            <person name="Murakumo K"/>
            <person name="Nishida K"/>
            <person name="Terakita A"/>
            <person name="Kuratani S"/>
            <person name="Sato K"/>
            <person name="Hyodo S Kuraku.S."/>
        </authorList>
    </citation>
    <scope>NUCLEOTIDE SEQUENCE [LARGE SCALE GENOMIC DNA]</scope>
</reference>
<keyword evidence="3" id="KW-1185">Reference proteome</keyword>
<feature type="region of interest" description="Disordered" evidence="1">
    <location>
        <begin position="1"/>
        <end position="37"/>
    </location>
</feature>
<organism evidence="2 3">
    <name type="scientific">Chiloscyllium punctatum</name>
    <name type="common">Brownbanded bambooshark</name>
    <name type="synonym">Hemiscyllium punctatum</name>
    <dbReference type="NCBI Taxonomy" id="137246"/>
    <lineage>
        <taxon>Eukaryota</taxon>
        <taxon>Metazoa</taxon>
        <taxon>Chordata</taxon>
        <taxon>Craniata</taxon>
        <taxon>Vertebrata</taxon>
        <taxon>Chondrichthyes</taxon>
        <taxon>Elasmobranchii</taxon>
        <taxon>Galeomorphii</taxon>
        <taxon>Galeoidea</taxon>
        <taxon>Orectolobiformes</taxon>
        <taxon>Hemiscylliidae</taxon>
        <taxon>Chiloscyllium</taxon>
    </lineage>
</organism>
<proteinExistence type="predicted"/>
<name>A0A401SZ71_CHIPU</name>
<evidence type="ECO:0000256" key="1">
    <source>
        <dbReference type="SAM" id="MobiDB-lite"/>
    </source>
</evidence>
<dbReference type="Proteomes" id="UP000287033">
    <property type="component" value="Unassembled WGS sequence"/>
</dbReference>
<evidence type="ECO:0000313" key="3">
    <source>
        <dbReference type="Proteomes" id="UP000287033"/>
    </source>
</evidence>
<gene>
    <name evidence="2" type="ORF">chiPu_0014195</name>
</gene>
<accession>A0A401SZ71</accession>
<evidence type="ECO:0000313" key="2">
    <source>
        <dbReference type="EMBL" id="GCC35707.1"/>
    </source>
</evidence>
<sequence length="195" mass="21218">MGARTSTVCREMPAVGAGQPQPHDENGPGPKMKNSTLKRPGKYINCKNKVGDALVPPVSLADTALKDTGDSRYVIPFIRDLYTWSQGNWPCGGSLKIDYWTAAITGGHGDPSWDTVYMLQRLVNFQDTAKYHQPPNVKDHSNKTLTAETPTTLGTALPPYAPQYPKLPLLAPEPDLLLNEVAAFVTRLAAGYSSH</sequence>
<dbReference type="EMBL" id="BEZZ01000735">
    <property type="protein sequence ID" value="GCC35707.1"/>
    <property type="molecule type" value="Genomic_DNA"/>
</dbReference>